<evidence type="ECO:0000313" key="2">
    <source>
        <dbReference type="Proteomes" id="UP001054945"/>
    </source>
</evidence>
<reference evidence="1 2" key="1">
    <citation type="submission" date="2021-06" db="EMBL/GenBank/DDBJ databases">
        <title>Caerostris extrusa draft genome.</title>
        <authorList>
            <person name="Kono N."/>
            <person name="Arakawa K."/>
        </authorList>
    </citation>
    <scope>NUCLEOTIDE SEQUENCE [LARGE SCALE GENOMIC DNA]</scope>
</reference>
<sequence length="157" mass="17592">MRVHLALVKDPLICQLGQFDLKHPVVRSIHIDCHESVVSRVSIQGNGQNMEISSPDPRHLIADIPFNFLEALISSVRASAPVRGTGWIKIPRFKTNKWSSFPRLMGFITWQNGKNLSHSVGNPIDCPAICDINPLDGRCHSTRSVVFVVCFYDRSLC</sequence>
<evidence type="ECO:0000313" key="1">
    <source>
        <dbReference type="EMBL" id="GIY77921.1"/>
    </source>
</evidence>
<comment type="caution">
    <text evidence="1">The sequence shown here is derived from an EMBL/GenBank/DDBJ whole genome shotgun (WGS) entry which is preliminary data.</text>
</comment>
<dbReference type="EMBL" id="BPLR01015698">
    <property type="protein sequence ID" value="GIY77921.1"/>
    <property type="molecule type" value="Genomic_DNA"/>
</dbReference>
<dbReference type="Proteomes" id="UP001054945">
    <property type="component" value="Unassembled WGS sequence"/>
</dbReference>
<name>A0AAV4W611_CAEEX</name>
<proteinExistence type="predicted"/>
<keyword evidence="2" id="KW-1185">Reference proteome</keyword>
<dbReference type="AlphaFoldDB" id="A0AAV4W611"/>
<gene>
    <name evidence="1" type="ORF">CEXT_517431</name>
</gene>
<accession>A0AAV4W611</accession>
<organism evidence="1 2">
    <name type="scientific">Caerostris extrusa</name>
    <name type="common">Bark spider</name>
    <name type="synonym">Caerostris bankana</name>
    <dbReference type="NCBI Taxonomy" id="172846"/>
    <lineage>
        <taxon>Eukaryota</taxon>
        <taxon>Metazoa</taxon>
        <taxon>Ecdysozoa</taxon>
        <taxon>Arthropoda</taxon>
        <taxon>Chelicerata</taxon>
        <taxon>Arachnida</taxon>
        <taxon>Araneae</taxon>
        <taxon>Araneomorphae</taxon>
        <taxon>Entelegynae</taxon>
        <taxon>Araneoidea</taxon>
        <taxon>Araneidae</taxon>
        <taxon>Caerostris</taxon>
    </lineage>
</organism>
<protein>
    <submittedName>
        <fullName evidence="1">Uncharacterized protein</fullName>
    </submittedName>
</protein>